<evidence type="ECO:0000313" key="2">
    <source>
        <dbReference type="Proteomes" id="UP000257004"/>
    </source>
</evidence>
<sequence>MRIISKMPVANRGEIAPEGFRTETEFVKKTAVVKELLVPRILSMILHFVRELVFLWKYRNF</sequence>
<accession>A0A3D9FQM0</accession>
<dbReference type="AlphaFoldDB" id="A0A3D9FQM0"/>
<reference evidence="1 2" key="1">
    <citation type="submission" date="2018-07" db="EMBL/GenBank/DDBJ databases">
        <title>Genomic Encyclopedia of Archaeal and Bacterial Type Strains, Phase II (KMG-II): from individual species to whole genera.</title>
        <authorList>
            <person name="Goeker M."/>
        </authorList>
    </citation>
    <scope>NUCLEOTIDE SEQUENCE [LARGE SCALE GENOMIC DNA]</scope>
    <source>
        <strain evidence="1 2">DSM 25795</strain>
    </source>
</reference>
<name>A0A3D9FQM0_9FLAO</name>
<gene>
    <name evidence="1" type="ORF">BD847_3354</name>
</gene>
<comment type="caution">
    <text evidence="1">The sequence shown here is derived from an EMBL/GenBank/DDBJ whole genome shotgun (WGS) entry which is preliminary data.</text>
</comment>
<organism evidence="1 2">
    <name type="scientific">Flavobacterium cutihirudinis</name>
    <dbReference type="NCBI Taxonomy" id="1265740"/>
    <lineage>
        <taxon>Bacteria</taxon>
        <taxon>Pseudomonadati</taxon>
        <taxon>Bacteroidota</taxon>
        <taxon>Flavobacteriia</taxon>
        <taxon>Flavobacteriales</taxon>
        <taxon>Flavobacteriaceae</taxon>
        <taxon>Flavobacterium</taxon>
    </lineage>
</organism>
<keyword evidence="2" id="KW-1185">Reference proteome</keyword>
<protein>
    <submittedName>
        <fullName evidence="1">Uncharacterized protein</fullName>
    </submittedName>
</protein>
<evidence type="ECO:0000313" key="1">
    <source>
        <dbReference type="EMBL" id="RED22724.1"/>
    </source>
</evidence>
<dbReference type="EMBL" id="QRDQ01000010">
    <property type="protein sequence ID" value="RED22724.1"/>
    <property type="molecule type" value="Genomic_DNA"/>
</dbReference>
<dbReference type="Proteomes" id="UP000257004">
    <property type="component" value="Unassembled WGS sequence"/>
</dbReference>
<proteinExistence type="predicted"/>